<organism evidence="1 2">
    <name type="scientific">Sphaerobolus stellatus (strain SS14)</name>
    <dbReference type="NCBI Taxonomy" id="990650"/>
    <lineage>
        <taxon>Eukaryota</taxon>
        <taxon>Fungi</taxon>
        <taxon>Dikarya</taxon>
        <taxon>Basidiomycota</taxon>
        <taxon>Agaricomycotina</taxon>
        <taxon>Agaricomycetes</taxon>
        <taxon>Phallomycetidae</taxon>
        <taxon>Geastrales</taxon>
        <taxon>Sphaerobolaceae</taxon>
        <taxon>Sphaerobolus</taxon>
    </lineage>
</organism>
<name>A0A0C9U9R6_SPHS4</name>
<dbReference type="OrthoDB" id="2118639at2759"/>
<keyword evidence="2" id="KW-1185">Reference proteome</keyword>
<dbReference type="SUPFAM" id="SSF53649">
    <property type="entry name" value="Alkaline phosphatase-like"/>
    <property type="match status" value="1"/>
</dbReference>
<proteinExistence type="predicted"/>
<accession>A0A0C9U9R6</accession>
<evidence type="ECO:0000313" key="2">
    <source>
        <dbReference type="Proteomes" id="UP000054279"/>
    </source>
</evidence>
<dbReference type="Gene3D" id="3.40.720.10">
    <property type="entry name" value="Alkaline Phosphatase, subunit A"/>
    <property type="match status" value="1"/>
</dbReference>
<evidence type="ECO:0000313" key="1">
    <source>
        <dbReference type="EMBL" id="KIJ39833.1"/>
    </source>
</evidence>
<dbReference type="Proteomes" id="UP000054279">
    <property type="component" value="Unassembled WGS sequence"/>
</dbReference>
<sequence length="186" mass="19512">MTGSSLFLNAPDSRLGILTPAPSCGGVSIPFSSPSCSSGRLFPLQSCLATTTDDDSFKAKFVAVLSVDGMHNKAALKIADIIFGDRLVEMGFGNPLTDPAVPDIIVQPELGTIYTTSHKKIAEHGGLSVDDRHIACFASNPGLKKTTFGTKVQTTQIAPVILKMLGLDPNSLQGVRAEGTKPLPGF</sequence>
<dbReference type="InterPro" id="IPR017850">
    <property type="entry name" value="Alkaline_phosphatase_core_sf"/>
</dbReference>
<gene>
    <name evidence="1" type="ORF">M422DRAFT_257434</name>
</gene>
<dbReference type="AlphaFoldDB" id="A0A0C9U9R6"/>
<dbReference type="EMBL" id="KN837149">
    <property type="protein sequence ID" value="KIJ39833.1"/>
    <property type="molecule type" value="Genomic_DNA"/>
</dbReference>
<dbReference type="HOGENOM" id="CLU_1455278_0_0_1"/>
<protein>
    <submittedName>
        <fullName evidence="1">Uncharacterized protein</fullName>
    </submittedName>
</protein>
<reference evidence="1 2" key="1">
    <citation type="submission" date="2014-06" db="EMBL/GenBank/DDBJ databases">
        <title>Evolutionary Origins and Diversification of the Mycorrhizal Mutualists.</title>
        <authorList>
            <consortium name="DOE Joint Genome Institute"/>
            <consortium name="Mycorrhizal Genomics Consortium"/>
            <person name="Kohler A."/>
            <person name="Kuo A."/>
            <person name="Nagy L.G."/>
            <person name="Floudas D."/>
            <person name="Copeland A."/>
            <person name="Barry K.W."/>
            <person name="Cichocki N."/>
            <person name="Veneault-Fourrey C."/>
            <person name="LaButti K."/>
            <person name="Lindquist E.A."/>
            <person name="Lipzen A."/>
            <person name="Lundell T."/>
            <person name="Morin E."/>
            <person name="Murat C."/>
            <person name="Riley R."/>
            <person name="Ohm R."/>
            <person name="Sun H."/>
            <person name="Tunlid A."/>
            <person name="Henrissat B."/>
            <person name="Grigoriev I.V."/>
            <person name="Hibbett D.S."/>
            <person name="Martin F."/>
        </authorList>
    </citation>
    <scope>NUCLEOTIDE SEQUENCE [LARGE SCALE GENOMIC DNA]</scope>
    <source>
        <strain evidence="1 2">SS14</strain>
    </source>
</reference>